<dbReference type="Proteomes" id="UP000001107">
    <property type="component" value="Chromosome"/>
</dbReference>
<gene>
    <name evidence="1" type="ordered locus">Mevan_0223</name>
</gene>
<dbReference type="Gene3D" id="3.80.10.10">
    <property type="entry name" value="Ribonuclease Inhibitor"/>
    <property type="match status" value="1"/>
</dbReference>
<name>A6UNR1_METVS</name>
<sequence length="109" mass="12367">MKPVVNNLNDFEFSEIERGYILKKYNGTLKDISIPNEYNGKPVINIGDDAFKNNKLTSVVIPNSVTSIGRYAFSGNPNLIIQCNENSYAKNYAIKNNIKYSIIMEKVRD</sequence>
<accession>A6UNR1</accession>
<dbReference type="KEGG" id="mvn:Mevan_0223"/>
<dbReference type="GeneID" id="5324997"/>
<proteinExistence type="predicted"/>
<dbReference type="EMBL" id="CP000742">
    <property type="protein sequence ID" value="ABR54133.1"/>
    <property type="molecule type" value="Genomic_DNA"/>
</dbReference>
<evidence type="ECO:0000313" key="1">
    <source>
        <dbReference type="EMBL" id="ABR54133.1"/>
    </source>
</evidence>
<dbReference type="HOGENOM" id="CLU_2177923_0_0_2"/>
<dbReference type="STRING" id="406327.Mevan_0223"/>
<dbReference type="InterPro" id="IPR032675">
    <property type="entry name" value="LRR_dom_sf"/>
</dbReference>
<dbReference type="RefSeq" id="WP_011972036.1">
    <property type="nucleotide sequence ID" value="NC_009634.1"/>
</dbReference>
<organism evidence="1 2">
    <name type="scientific">Methanococcus vannielii (strain ATCC 35089 / DSM 1224 / JCM 13029 / OCM 148 / SB)</name>
    <dbReference type="NCBI Taxonomy" id="406327"/>
    <lineage>
        <taxon>Archaea</taxon>
        <taxon>Methanobacteriati</taxon>
        <taxon>Methanobacteriota</taxon>
        <taxon>Methanomada group</taxon>
        <taxon>Methanococci</taxon>
        <taxon>Methanococcales</taxon>
        <taxon>Methanococcaceae</taxon>
        <taxon>Methanococcus</taxon>
    </lineage>
</organism>
<dbReference type="OrthoDB" id="145878at2157"/>
<keyword evidence="2" id="KW-1185">Reference proteome</keyword>
<dbReference type="AlphaFoldDB" id="A6UNR1"/>
<reference evidence="1" key="1">
    <citation type="submission" date="2007-06" db="EMBL/GenBank/DDBJ databases">
        <title>Complete sequence of Methanococcus vannielii SB.</title>
        <authorList>
            <consortium name="US DOE Joint Genome Institute"/>
            <person name="Copeland A."/>
            <person name="Lucas S."/>
            <person name="Lapidus A."/>
            <person name="Barry K."/>
            <person name="Glavina del Rio T."/>
            <person name="Dalin E."/>
            <person name="Tice H."/>
            <person name="Pitluck S."/>
            <person name="Chain P."/>
            <person name="Malfatti S."/>
            <person name="Shin M."/>
            <person name="Vergez L."/>
            <person name="Schmutz J."/>
            <person name="Larimer F."/>
            <person name="Land M."/>
            <person name="Hauser L."/>
            <person name="Kyrpides N."/>
            <person name="Anderson I."/>
            <person name="Sieprawska-Lupa M."/>
            <person name="Whitman W.B."/>
            <person name="Richardson P."/>
        </authorList>
    </citation>
    <scope>NUCLEOTIDE SEQUENCE [LARGE SCALE GENOMIC DNA]</scope>
    <source>
        <strain evidence="1">SB</strain>
    </source>
</reference>
<dbReference type="InterPro" id="IPR026906">
    <property type="entry name" value="LRR_5"/>
</dbReference>
<dbReference type="Pfam" id="PF13306">
    <property type="entry name" value="LRR_5"/>
    <property type="match status" value="1"/>
</dbReference>
<evidence type="ECO:0000313" key="2">
    <source>
        <dbReference type="Proteomes" id="UP000001107"/>
    </source>
</evidence>
<protein>
    <submittedName>
        <fullName evidence="1">Uncharacterized protein</fullName>
    </submittedName>
</protein>